<dbReference type="EMBL" id="JACVVK020000032">
    <property type="protein sequence ID" value="KAK7501312.1"/>
    <property type="molecule type" value="Genomic_DNA"/>
</dbReference>
<proteinExistence type="predicted"/>
<dbReference type="AlphaFoldDB" id="A0ABD0LQF8"/>
<name>A0ABD0LQF8_9CAEN</name>
<feature type="region of interest" description="Disordered" evidence="1">
    <location>
        <begin position="15"/>
        <end position="36"/>
    </location>
</feature>
<organism evidence="2 3">
    <name type="scientific">Batillaria attramentaria</name>
    <dbReference type="NCBI Taxonomy" id="370345"/>
    <lineage>
        <taxon>Eukaryota</taxon>
        <taxon>Metazoa</taxon>
        <taxon>Spiralia</taxon>
        <taxon>Lophotrochozoa</taxon>
        <taxon>Mollusca</taxon>
        <taxon>Gastropoda</taxon>
        <taxon>Caenogastropoda</taxon>
        <taxon>Sorbeoconcha</taxon>
        <taxon>Cerithioidea</taxon>
        <taxon>Batillariidae</taxon>
        <taxon>Batillaria</taxon>
    </lineage>
</organism>
<gene>
    <name evidence="2" type="ORF">BaRGS_00007437</name>
</gene>
<accession>A0ABD0LQF8</accession>
<reference evidence="2 3" key="1">
    <citation type="journal article" date="2023" name="Sci. Data">
        <title>Genome assembly of the Korean intertidal mud-creeper Batillaria attramentaria.</title>
        <authorList>
            <person name="Patra A.K."/>
            <person name="Ho P.T."/>
            <person name="Jun S."/>
            <person name="Lee S.J."/>
            <person name="Kim Y."/>
            <person name="Won Y.J."/>
        </authorList>
    </citation>
    <scope>NUCLEOTIDE SEQUENCE [LARGE SCALE GENOMIC DNA]</scope>
    <source>
        <strain evidence="2">Wonlab-2016</strain>
    </source>
</reference>
<evidence type="ECO:0000313" key="2">
    <source>
        <dbReference type="EMBL" id="KAK7501312.1"/>
    </source>
</evidence>
<evidence type="ECO:0000313" key="3">
    <source>
        <dbReference type="Proteomes" id="UP001519460"/>
    </source>
</evidence>
<comment type="caution">
    <text evidence="2">The sequence shown here is derived from an EMBL/GenBank/DDBJ whole genome shotgun (WGS) entry which is preliminary data.</text>
</comment>
<evidence type="ECO:0000256" key="1">
    <source>
        <dbReference type="SAM" id="MobiDB-lite"/>
    </source>
</evidence>
<protein>
    <submittedName>
        <fullName evidence="2">Uncharacterized protein</fullName>
    </submittedName>
</protein>
<sequence length="95" mass="10587">MSNYAVKGRCQGKLSKNAVEERGQRTLPKKAAKERCQGTLSKNDVEEGCPRTRPKNAFQERCPRTISKNAVRFDADSLVGIHPKIVKTDTMALAR</sequence>
<dbReference type="Proteomes" id="UP001519460">
    <property type="component" value="Unassembled WGS sequence"/>
</dbReference>
<keyword evidence="3" id="KW-1185">Reference proteome</keyword>